<evidence type="ECO:0000313" key="4">
    <source>
        <dbReference type="Proteomes" id="UP000001745"/>
    </source>
</evidence>
<dbReference type="PhylomeDB" id="B8MDF6"/>
<dbReference type="Proteomes" id="UP000001745">
    <property type="component" value="Unassembled WGS sequence"/>
</dbReference>
<dbReference type="RefSeq" id="XP_002481911.1">
    <property type="nucleotide sequence ID" value="XM_002481866.1"/>
</dbReference>
<protein>
    <recommendedName>
        <fullName evidence="2">Telomeric single stranded DNA binding POT1/Cdc13 domain-containing protein</fullName>
    </recommendedName>
</protein>
<feature type="region of interest" description="Disordered" evidence="1">
    <location>
        <begin position="1137"/>
        <end position="1170"/>
    </location>
</feature>
<dbReference type="InterPro" id="IPR012340">
    <property type="entry name" value="NA-bd_OB-fold"/>
</dbReference>
<dbReference type="eggNOG" id="ENOG502SAAT">
    <property type="taxonomic scope" value="Eukaryota"/>
</dbReference>
<dbReference type="VEuPathDB" id="FungiDB:TSTA_117050"/>
<dbReference type="OrthoDB" id="5363079at2759"/>
<proteinExistence type="predicted"/>
<organism evidence="3 4">
    <name type="scientific">Talaromyces stipitatus (strain ATCC 10500 / CBS 375.48 / QM 6759 / NRRL 1006)</name>
    <name type="common">Penicillium stipitatum</name>
    <dbReference type="NCBI Taxonomy" id="441959"/>
    <lineage>
        <taxon>Eukaryota</taxon>
        <taxon>Fungi</taxon>
        <taxon>Dikarya</taxon>
        <taxon>Ascomycota</taxon>
        <taxon>Pezizomycotina</taxon>
        <taxon>Eurotiomycetes</taxon>
        <taxon>Eurotiomycetidae</taxon>
        <taxon>Eurotiales</taxon>
        <taxon>Trichocomaceae</taxon>
        <taxon>Talaromyces</taxon>
        <taxon>Talaromyces sect. Talaromyces</taxon>
    </lineage>
</organism>
<feature type="region of interest" description="Disordered" evidence="1">
    <location>
        <begin position="467"/>
        <end position="800"/>
    </location>
</feature>
<feature type="compositionally biased region" description="Basic and acidic residues" evidence="1">
    <location>
        <begin position="501"/>
        <end position="515"/>
    </location>
</feature>
<evidence type="ECO:0000313" key="3">
    <source>
        <dbReference type="EMBL" id="EED17919.1"/>
    </source>
</evidence>
<feature type="region of interest" description="Disordered" evidence="1">
    <location>
        <begin position="267"/>
        <end position="286"/>
    </location>
</feature>
<dbReference type="HOGENOM" id="CLU_261220_0_0_1"/>
<dbReference type="GeneID" id="8102097"/>
<sequence>MEMPAVSESHEPDQRPNLICIPQLSPDIEDPDRYSVQGVVTLVWPFSSSNRVLSLLLAEPDFRLRNQNGQVKVTFCGRCAEEVARTKVGIGDTVTLGLQGAQWTENQKVQSTPGKSLRWELQFNFRVKFEVGKWLATRNGKTTAAVDYEQPASPKQDAQHIESITPAQLSGRLPSPTLSQERWETPAFLRMKRLRSGSPVPTSAYDILAEEDGYIPGIGRKRPRFSFPSSEWRLLDESDDQSEDLIGNNENWFDSDEELLDRDADGNINAASADPAYESEDPTGTLPHTSLVEDRVGDNLQLAESDTAVQGVQIVCDNVEEVEVETPSLEQTPVEPNLPDARLSFALPRLDHIASSTFPTPSPLVHTPADSPNLSDVLLNNIPNPRPQSSQEFTESADQSNHVNVSSDVYSNHFSAAAEWHELDAQNRMNKQGLQKNLQSVYVEVNSHELFNDGNTVQGAHEHYLSSEPTHAGECSAENGDGPTVFDSNGPEITNETEADGDGKDHESIQGDRIEQSGGEITNAYDSISEDGKDGDLAGSESDDVDDDASSHAEIISVGGFSPVGYRRESGQVEEEEDNESDSEDGGFSDDAEGDEDDIMSKQSEESGPGTGYDEGSADDAYREKSPLRSPHPTVHPEVIVLDSDSEDEPRLMTAPSAKDSNDATNDTGLSPQIDVADDQNSIQSIDDMEEDRDAYNDGEDEKSDGDMVPSEIDTQEHEDANDEHLLRHTVDSLAATGYAQAEEDCEHKAPASDMDQILSKPGDSDSVTGQLDATKVRPKPSATSTIDNNTTHEEQEHGSVLDVDNMPVDHGDNEDQCPASEGQIAVQEQFTSSTQRLAYRNVSPMPVPTPPSAVKGDSQNSHLGPTALLSVGHGLSPPSEMVESEVVDDNGHCRWIDGSDERPSQISDRQLSTEEYPVHHSVDEGGNVSEKLDEVVLVENHTLRPTETEDYEVDEMRQRGFQEDHTSFIDETTKSQIYLPLATLVGRLHKTVDVIAVVVDASPVEFLTTTTKGYNMQLRVTDMSMAGTTIVVNIVQPTETSLPRVTEGDAVVLRAFEVQTYNSSIELLSSGDSGWVVISPQADLPHITHSNVVFEENEHVYVESLQKWFCEAGAAMAADHMLQLSVSQDQEQFSPFSAASSDAGSLESSRSGPVSRPRPRRRKSHRRVTIHELRDGRRYTEFGWLDSDSIHELRDGTVYTHSFERDR</sequence>
<dbReference type="SUPFAM" id="SSF50249">
    <property type="entry name" value="Nucleic acid-binding proteins"/>
    <property type="match status" value="1"/>
</dbReference>
<dbReference type="InterPro" id="IPR011564">
    <property type="entry name" value="Telomer_end-bd_POT1/Cdc13"/>
</dbReference>
<feature type="compositionally biased region" description="Polar residues" evidence="1">
    <location>
        <begin position="381"/>
        <end position="401"/>
    </location>
</feature>
<dbReference type="Pfam" id="PF02765">
    <property type="entry name" value="POT1"/>
    <property type="match status" value="1"/>
</dbReference>
<accession>B8MDF6</accession>
<dbReference type="SMART" id="SM00976">
    <property type="entry name" value="Telo_bind"/>
    <property type="match status" value="1"/>
</dbReference>
<dbReference type="GO" id="GO:0000781">
    <property type="term" value="C:chromosome, telomeric region"/>
    <property type="evidence" value="ECO:0007669"/>
    <property type="project" value="InterPro"/>
</dbReference>
<gene>
    <name evidence="3" type="ORF">TSTA_117050</name>
</gene>
<evidence type="ECO:0000259" key="2">
    <source>
        <dbReference type="SMART" id="SM00976"/>
    </source>
</evidence>
<dbReference type="GO" id="GO:0003677">
    <property type="term" value="F:DNA binding"/>
    <property type="evidence" value="ECO:0007669"/>
    <property type="project" value="InterPro"/>
</dbReference>
<dbReference type="AlphaFoldDB" id="B8MDF6"/>
<feature type="compositionally biased region" description="Basic and acidic residues" evidence="1">
    <location>
        <begin position="715"/>
        <end position="731"/>
    </location>
</feature>
<feature type="compositionally biased region" description="Polar residues" evidence="1">
    <location>
        <begin position="1137"/>
        <end position="1148"/>
    </location>
</feature>
<evidence type="ECO:0000256" key="1">
    <source>
        <dbReference type="SAM" id="MobiDB-lite"/>
    </source>
</evidence>
<reference evidence="4" key="1">
    <citation type="journal article" date="2015" name="Genome Announc.">
        <title>Genome sequence of the AIDS-associated pathogen Penicillium marneffei (ATCC18224) and its near taxonomic relative Talaromyces stipitatus (ATCC10500).</title>
        <authorList>
            <person name="Nierman W.C."/>
            <person name="Fedorova-Abrams N.D."/>
            <person name="Andrianopoulos A."/>
        </authorList>
    </citation>
    <scope>NUCLEOTIDE SEQUENCE [LARGE SCALE GENOMIC DNA]</scope>
    <source>
        <strain evidence="4">ATCC 10500 / CBS 375.48 / QM 6759 / NRRL 1006</strain>
    </source>
</reference>
<keyword evidence="4" id="KW-1185">Reference proteome</keyword>
<dbReference type="Gene3D" id="2.40.50.140">
    <property type="entry name" value="Nucleic acid-binding proteins"/>
    <property type="match status" value="1"/>
</dbReference>
<dbReference type="OMA" id="VWPYSSS"/>
<feature type="compositionally biased region" description="Acidic residues" evidence="1">
    <location>
        <begin position="687"/>
        <end position="704"/>
    </location>
</feature>
<name>B8MDF6_TALSN</name>
<dbReference type="GO" id="GO:0000723">
    <property type="term" value="P:telomere maintenance"/>
    <property type="evidence" value="ECO:0007669"/>
    <property type="project" value="InterPro"/>
</dbReference>
<feature type="compositionally biased region" description="Basic residues" evidence="1">
    <location>
        <begin position="1158"/>
        <end position="1169"/>
    </location>
</feature>
<feature type="region of interest" description="Disordered" evidence="1">
    <location>
        <begin position="358"/>
        <end position="401"/>
    </location>
</feature>
<dbReference type="EMBL" id="EQ962655">
    <property type="protein sequence ID" value="EED17919.1"/>
    <property type="molecule type" value="Genomic_DNA"/>
</dbReference>
<feature type="compositionally biased region" description="Basic and acidic residues" evidence="1">
    <location>
        <begin position="791"/>
        <end position="800"/>
    </location>
</feature>
<dbReference type="InParanoid" id="B8MDF6"/>
<feature type="domain" description="Telomeric single stranded DNA binding POT1/Cdc13" evidence="2">
    <location>
        <begin position="979"/>
        <end position="1111"/>
    </location>
</feature>
<feature type="compositionally biased region" description="Acidic residues" evidence="1">
    <location>
        <begin position="572"/>
        <end position="598"/>
    </location>
</feature>
<dbReference type="STRING" id="441959.B8MDF6"/>